<gene>
    <name evidence="2" type="ORF">ACFQL9_13595</name>
</gene>
<dbReference type="AlphaFoldDB" id="A0ABD5WG07"/>
<proteinExistence type="predicted"/>
<evidence type="ECO:0000256" key="1">
    <source>
        <dbReference type="SAM" id="MobiDB-lite"/>
    </source>
</evidence>
<protein>
    <submittedName>
        <fullName evidence="2">Uncharacterized protein</fullName>
    </submittedName>
</protein>
<dbReference type="EMBL" id="JBHTAH010000013">
    <property type="protein sequence ID" value="MFC7070683.1"/>
    <property type="molecule type" value="Genomic_DNA"/>
</dbReference>
<feature type="compositionally biased region" description="Basic and acidic residues" evidence="1">
    <location>
        <begin position="37"/>
        <end position="50"/>
    </location>
</feature>
<name>A0ABD5WG07_9EURY</name>
<dbReference type="RefSeq" id="WP_284031319.1">
    <property type="nucleotide sequence ID" value="NZ_CP126154.1"/>
</dbReference>
<feature type="region of interest" description="Disordered" evidence="1">
    <location>
        <begin position="1"/>
        <end position="53"/>
    </location>
</feature>
<evidence type="ECO:0000313" key="3">
    <source>
        <dbReference type="Proteomes" id="UP001596461"/>
    </source>
</evidence>
<organism evidence="2 3">
    <name type="scientific">Halobaculum lipolyticum</name>
    <dbReference type="NCBI Taxonomy" id="3032001"/>
    <lineage>
        <taxon>Archaea</taxon>
        <taxon>Methanobacteriati</taxon>
        <taxon>Methanobacteriota</taxon>
        <taxon>Stenosarchaea group</taxon>
        <taxon>Halobacteria</taxon>
        <taxon>Halobacteriales</taxon>
        <taxon>Haloferacaceae</taxon>
        <taxon>Halobaculum</taxon>
    </lineage>
</organism>
<sequence length="210" mass="23227">MASRQGAADAASASAHTGRGGSHTNTRAHTRSPGTPERGRDVSSPPERDPGQYAQTDHFARRLRQQGRYITLPVVGEAIRNGQLRWNSTDGWRFAVVRDGVRFVVVVGDTETPSPVLVTGWTEIDDWETATTADRWSDTDVHTIQLRADLSEHRERQIPGRIRPRVVARPFEVGGHRVRTAAGDGHVECADCGARFRAKRELCELPCDGR</sequence>
<dbReference type="Proteomes" id="UP001596461">
    <property type="component" value="Unassembled WGS sequence"/>
</dbReference>
<accession>A0ABD5WG07</accession>
<reference evidence="2 3" key="1">
    <citation type="journal article" date="2019" name="Int. J. Syst. Evol. Microbiol.">
        <title>The Global Catalogue of Microorganisms (GCM) 10K type strain sequencing project: providing services to taxonomists for standard genome sequencing and annotation.</title>
        <authorList>
            <consortium name="The Broad Institute Genomics Platform"/>
            <consortium name="The Broad Institute Genome Sequencing Center for Infectious Disease"/>
            <person name="Wu L."/>
            <person name="Ma J."/>
        </authorList>
    </citation>
    <scope>NUCLEOTIDE SEQUENCE [LARGE SCALE GENOMIC DNA]</scope>
    <source>
        <strain evidence="2 3">DT31</strain>
    </source>
</reference>
<comment type="caution">
    <text evidence="2">The sequence shown here is derived from an EMBL/GenBank/DDBJ whole genome shotgun (WGS) entry which is preliminary data.</text>
</comment>
<feature type="compositionally biased region" description="Low complexity" evidence="1">
    <location>
        <begin position="1"/>
        <end position="15"/>
    </location>
</feature>
<keyword evidence="3" id="KW-1185">Reference proteome</keyword>
<dbReference type="GeneID" id="81126202"/>
<evidence type="ECO:0000313" key="2">
    <source>
        <dbReference type="EMBL" id="MFC7070683.1"/>
    </source>
</evidence>